<dbReference type="Proteomes" id="UP001209654">
    <property type="component" value="Unassembled WGS sequence"/>
</dbReference>
<gene>
    <name evidence="10" type="ORF">AHIS1636_23220</name>
</gene>
<dbReference type="PIRSF" id="PIRSF039085">
    <property type="entry name" value="ABC_ATPase_HisP"/>
    <property type="match status" value="1"/>
</dbReference>
<keyword evidence="5" id="KW-0547">Nucleotide-binding</keyword>
<evidence type="ECO:0000256" key="7">
    <source>
        <dbReference type="ARBA" id="ARBA00022970"/>
    </source>
</evidence>
<dbReference type="InterPro" id="IPR017871">
    <property type="entry name" value="ABC_transporter-like_CS"/>
</dbReference>
<name>A0ABQ5MV60_9MICC</name>
<dbReference type="Gene3D" id="3.40.50.300">
    <property type="entry name" value="P-loop containing nucleotide triphosphate hydrolases"/>
    <property type="match status" value="1"/>
</dbReference>
<dbReference type="InterPro" id="IPR027417">
    <property type="entry name" value="P-loop_NTPase"/>
</dbReference>
<evidence type="ECO:0000256" key="1">
    <source>
        <dbReference type="ARBA" id="ARBA00004202"/>
    </source>
</evidence>
<evidence type="ECO:0000313" key="11">
    <source>
        <dbReference type="Proteomes" id="UP001209654"/>
    </source>
</evidence>
<comment type="caution">
    <text evidence="10">The sequence shown here is derived from an EMBL/GenBank/DDBJ whole genome shotgun (WGS) entry which is preliminary data.</text>
</comment>
<keyword evidence="7" id="KW-0029">Amino-acid transport</keyword>
<feature type="domain" description="ABC transporter" evidence="9">
    <location>
        <begin position="19"/>
        <end position="263"/>
    </location>
</feature>
<proteinExistence type="inferred from homology"/>
<dbReference type="RefSeq" id="WP_275116377.1">
    <property type="nucleotide sequence ID" value="NZ_BRVS01000009.1"/>
</dbReference>
<dbReference type="Pfam" id="PF00005">
    <property type="entry name" value="ABC_tran"/>
    <property type="match status" value="1"/>
</dbReference>
<evidence type="ECO:0000256" key="4">
    <source>
        <dbReference type="ARBA" id="ARBA00022475"/>
    </source>
</evidence>
<keyword evidence="8" id="KW-0472">Membrane</keyword>
<organism evidence="10 11">
    <name type="scientific">Arthrobacter mangrovi</name>
    <dbReference type="NCBI Taxonomy" id="2966350"/>
    <lineage>
        <taxon>Bacteria</taxon>
        <taxon>Bacillati</taxon>
        <taxon>Actinomycetota</taxon>
        <taxon>Actinomycetes</taxon>
        <taxon>Micrococcales</taxon>
        <taxon>Micrococcaceae</taxon>
        <taxon>Arthrobacter</taxon>
    </lineage>
</organism>
<accession>A0ABQ5MV60</accession>
<evidence type="ECO:0000256" key="3">
    <source>
        <dbReference type="ARBA" id="ARBA00022448"/>
    </source>
</evidence>
<keyword evidence="3" id="KW-0813">Transport</keyword>
<keyword evidence="4" id="KW-1003">Cell membrane</keyword>
<dbReference type="InterPro" id="IPR003439">
    <property type="entry name" value="ABC_transporter-like_ATP-bd"/>
</dbReference>
<comment type="similarity">
    <text evidence="2">Belongs to the ABC transporter superfamily.</text>
</comment>
<evidence type="ECO:0000256" key="5">
    <source>
        <dbReference type="ARBA" id="ARBA00022741"/>
    </source>
</evidence>
<dbReference type="SUPFAM" id="SSF52540">
    <property type="entry name" value="P-loop containing nucleoside triphosphate hydrolases"/>
    <property type="match status" value="1"/>
</dbReference>
<dbReference type="InterPro" id="IPR003593">
    <property type="entry name" value="AAA+_ATPase"/>
</dbReference>
<evidence type="ECO:0000256" key="6">
    <source>
        <dbReference type="ARBA" id="ARBA00022840"/>
    </source>
</evidence>
<dbReference type="GO" id="GO:0005524">
    <property type="term" value="F:ATP binding"/>
    <property type="evidence" value="ECO:0007669"/>
    <property type="project" value="UniProtKB-KW"/>
</dbReference>
<dbReference type="SMART" id="SM00382">
    <property type="entry name" value="AAA"/>
    <property type="match status" value="1"/>
</dbReference>
<evidence type="ECO:0000313" key="10">
    <source>
        <dbReference type="EMBL" id="GLB67882.1"/>
    </source>
</evidence>
<comment type="subcellular location">
    <subcellularLocation>
        <location evidence="1">Cell membrane</location>
        <topology evidence="1">Peripheral membrane protein</topology>
    </subcellularLocation>
</comment>
<dbReference type="PROSITE" id="PS00211">
    <property type="entry name" value="ABC_TRANSPORTER_1"/>
    <property type="match status" value="1"/>
</dbReference>
<keyword evidence="11" id="KW-1185">Reference proteome</keyword>
<dbReference type="InterPro" id="IPR030679">
    <property type="entry name" value="ABC_ATPase_HisP-typ"/>
</dbReference>
<evidence type="ECO:0000259" key="9">
    <source>
        <dbReference type="PROSITE" id="PS50893"/>
    </source>
</evidence>
<dbReference type="InterPro" id="IPR050086">
    <property type="entry name" value="MetN_ABC_transporter-like"/>
</dbReference>
<dbReference type="EMBL" id="BRVS01000009">
    <property type="protein sequence ID" value="GLB67882.1"/>
    <property type="molecule type" value="Genomic_DNA"/>
</dbReference>
<evidence type="ECO:0000256" key="2">
    <source>
        <dbReference type="ARBA" id="ARBA00005417"/>
    </source>
</evidence>
<sequence length="267" mass="29444">MTQSAAVAQEAPAVNQPILHVENLQKAYHGQEVLKSVDFEIRKGQVKAVLGPSGSGKSTMLRLMALLEPSDGGSIKLRGETIGTKEHRGRTVHLPERLLARQRQDIGMVFQKFNLFPHLPAVRNVMLGLTSVKGVSHHEARELAMEMLQRVGLENRAEHYPSELSGGQQQRVAIARALVLNPSVMLFDEPTSALDPELVGEVLDVMENLAADGMTMIVVTHEVRFASRVASEVSLFDGGVIVEQAAPDQFFNNPKHERTKRFLSHVH</sequence>
<dbReference type="PROSITE" id="PS50893">
    <property type="entry name" value="ABC_TRANSPORTER_2"/>
    <property type="match status" value="1"/>
</dbReference>
<reference evidence="10 11" key="1">
    <citation type="journal article" date="2023" name="Int. J. Syst. Evol. Microbiol.">
        <title>Arthrobacter mangrovi sp. nov., an actinobacterium isolated from the rhizosphere of a mangrove.</title>
        <authorList>
            <person name="Hamada M."/>
            <person name="Saitou S."/>
            <person name="Enomoto N."/>
            <person name="Nanri K."/>
            <person name="Hidaka K."/>
            <person name="Miura T."/>
            <person name="Tamura T."/>
        </authorList>
    </citation>
    <scope>NUCLEOTIDE SEQUENCE [LARGE SCALE GENOMIC DNA]</scope>
    <source>
        <strain evidence="10 11">NBRC 112813</strain>
    </source>
</reference>
<dbReference type="PANTHER" id="PTHR43166:SF9">
    <property type="entry name" value="GLUTAMATE_ASPARTATE IMPORT ATP-BINDING PROTEIN GLTL"/>
    <property type="match status" value="1"/>
</dbReference>
<evidence type="ECO:0000256" key="8">
    <source>
        <dbReference type="ARBA" id="ARBA00023136"/>
    </source>
</evidence>
<keyword evidence="6 10" id="KW-0067">ATP-binding</keyword>
<dbReference type="PANTHER" id="PTHR43166">
    <property type="entry name" value="AMINO ACID IMPORT ATP-BINDING PROTEIN"/>
    <property type="match status" value="1"/>
</dbReference>
<protein>
    <submittedName>
        <fullName evidence="10">ATP-binding protein</fullName>
    </submittedName>
</protein>